<name>A0A1Q3B2J6_CEPFO</name>
<keyword evidence="1 5" id="KW-0805">Transcription regulation</keyword>
<proteinExistence type="predicted"/>
<dbReference type="EMBL" id="BDDD01000239">
    <property type="protein sequence ID" value="GAV62115.1"/>
    <property type="molecule type" value="Genomic_DNA"/>
</dbReference>
<protein>
    <recommendedName>
        <fullName evidence="5">AT-hook motif nuclear-localized protein</fullName>
    </recommendedName>
</protein>
<evidence type="ECO:0000256" key="2">
    <source>
        <dbReference type="ARBA" id="ARBA00023125"/>
    </source>
</evidence>
<evidence type="ECO:0000256" key="3">
    <source>
        <dbReference type="ARBA" id="ARBA00023163"/>
    </source>
</evidence>
<dbReference type="SUPFAM" id="SSF117856">
    <property type="entry name" value="AF0104/ALDC/Ptd012-like"/>
    <property type="match status" value="1"/>
</dbReference>
<dbReference type="GO" id="GO:0003700">
    <property type="term" value="F:DNA-binding transcription factor activity"/>
    <property type="evidence" value="ECO:0007669"/>
    <property type="project" value="TreeGrafter"/>
</dbReference>
<dbReference type="GO" id="GO:0003680">
    <property type="term" value="F:minor groove of adenine-thymine-rich DNA binding"/>
    <property type="evidence" value="ECO:0007669"/>
    <property type="project" value="UniProtKB-UniRule"/>
</dbReference>
<keyword evidence="9" id="KW-1185">Reference proteome</keyword>
<dbReference type="Pfam" id="PF03479">
    <property type="entry name" value="PCC"/>
    <property type="match status" value="1"/>
</dbReference>
<evidence type="ECO:0000256" key="1">
    <source>
        <dbReference type="ARBA" id="ARBA00023015"/>
    </source>
</evidence>
<reference evidence="9" key="1">
    <citation type="submission" date="2016-04" db="EMBL/GenBank/DDBJ databases">
        <title>Cephalotus genome sequencing.</title>
        <authorList>
            <person name="Fukushima K."/>
            <person name="Hasebe M."/>
            <person name="Fang X."/>
        </authorList>
    </citation>
    <scope>NUCLEOTIDE SEQUENCE [LARGE SCALE GENOMIC DNA]</scope>
    <source>
        <strain evidence="9">cv. St1</strain>
    </source>
</reference>
<evidence type="ECO:0000313" key="9">
    <source>
        <dbReference type="Proteomes" id="UP000187406"/>
    </source>
</evidence>
<accession>A0A1Q3B2J6</accession>
<dbReference type="PANTHER" id="PTHR31100">
    <property type="entry name" value="AT-HOOK MOTIF NUCLEAR-LOCALIZED PROTEIN 15"/>
    <property type="match status" value="1"/>
</dbReference>
<dbReference type="InParanoid" id="A0A1Q3B2J6"/>
<sequence>MADYGASISLSQPHTSDDDSSDHSPHSVPTLSTTTPGTTTSSSKPHHKSKSLSISTVDYHHHLQSPPPMDSSKKPRGRPPGSKNKPKPPIIITKDSDSAMKPVVLEISAGSCVIDAVIKHARRHHAGISIISASGSIATVTIRHPLTPVPSLSLHGPFNLLSLCGSFLGSSKSASMLPSASSFGITLAGTQGQVFGGIVAGRVVAASAVTVLAATFVNPAFHRLPSSEGGGDGDDGGNTTGDHHDTKPNNNNNNATTSATGGMPMSVYGVANPSPINCQMPPPPDVMPWGPTSRSPY</sequence>
<evidence type="ECO:0000256" key="6">
    <source>
        <dbReference type="SAM" id="MobiDB-lite"/>
    </source>
</evidence>
<keyword evidence="3 5" id="KW-0804">Transcription</keyword>
<dbReference type="OrthoDB" id="1911285at2759"/>
<organism evidence="8 9">
    <name type="scientific">Cephalotus follicularis</name>
    <name type="common">Albany pitcher plant</name>
    <dbReference type="NCBI Taxonomy" id="3775"/>
    <lineage>
        <taxon>Eukaryota</taxon>
        <taxon>Viridiplantae</taxon>
        <taxon>Streptophyta</taxon>
        <taxon>Embryophyta</taxon>
        <taxon>Tracheophyta</taxon>
        <taxon>Spermatophyta</taxon>
        <taxon>Magnoliopsida</taxon>
        <taxon>eudicotyledons</taxon>
        <taxon>Gunneridae</taxon>
        <taxon>Pentapetalae</taxon>
        <taxon>rosids</taxon>
        <taxon>fabids</taxon>
        <taxon>Oxalidales</taxon>
        <taxon>Cephalotaceae</taxon>
        <taxon>Cephalotus</taxon>
    </lineage>
</organism>
<comment type="caution">
    <text evidence="8">The sequence shown here is derived from an EMBL/GenBank/DDBJ whole genome shotgun (WGS) entry which is preliminary data.</text>
</comment>
<dbReference type="InterPro" id="IPR014476">
    <property type="entry name" value="AHL15-29"/>
</dbReference>
<feature type="domain" description="PPC" evidence="7">
    <location>
        <begin position="97"/>
        <end position="237"/>
    </location>
</feature>
<dbReference type="PANTHER" id="PTHR31100:SF63">
    <property type="entry name" value="AT-HOOK MOTIF NUCLEAR-LOCALIZED PROTEIN"/>
    <property type="match status" value="1"/>
</dbReference>
<keyword evidence="4 5" id="KW-0539">Nucleus</keyword>
<evidence type="ECO:0000256" key="5">
    <source>
        <dbReference type="PIRNR" id="PIRNR016021"/>
    </source>
</evidence>
<dbReference type="AlphaFoldDB" id="A0A1Q3B2J6"/>
<dbReference type="InterPro" id="IPR005175">
    <property type="entry name" value="PPC_dom"/>
</dbReference>
<feature type="compositionally biased region" description="Basic and acidic residues" evidence="6">
    <location>
        <begin position="15"/>
        <end position="25"/>
    </location>
</feature>
<dbReference type="CDD" id="cd11378">
    <property type="entry name" value="DUF296"/>
    <property type="match status" value="1"/>
</dbReference>
<evidence type="ECO:0000259" key="7">
    <source>
        <dbReference type="PROSITE" id="PS51742"/>
    </source>
</evidence>
<dbReference type="STRING" id="3775.A0A1Q3B2J6"/>
<keyword evidence="2 5" id="KW-0238">DNA-binding</keyword>
<dbReference type="Proteomes" id="UP000187406">
    <property type="component" value="Unassembled WGS sequence"/>
</dbReference>
<comment type="subcellular location">
    <subcellularLocation>
        <location evidence="5">Nucleus</location>
    </subcellularLocation>
</comment>
<feature type="region of interest" description="Disordered" evidence="6">
    <location>
        <begin position="223"/>
        <end position="297"/>
    </location>
</feature>
<feature type="compositionally biased region" description="Low complexity" evidence="6">
    <location>
        <begin position="26"/>
        <end position="43"/>
    </location>
</feature>
<dbReference type="GO" id="GO:0005634">
    <property type="term" value="C:nucleus"/>
    <property type="evidence" value="ECO:0007669"/>
    <property type="project" value="UniProtKB-SubCell"/>
</dbReference>
<dbReference type="PIRSF" id="PIRSF016021">
    <property type="entry name" value="ESCAROLA"/>
    <property type="match status" value="1"/>
</dbReference>
<dbReference type="Gene3D" id="3.30.1330.80">
    <property type="entry name" value="Hypothetical protein, similar to alpha- acetolactate decarboxylase, domain 2"/>
    <property type="match status" value="1"/>
</dbReference>
<evidence type="ECO:0000256" key="4">
    <source>
        <dbReference type="ARBA" id="ARBA00023242"/>
    </source>
</evidence>
<feature type="region of interest" description="Disordered" evidence="6">
    <location>
        <begin position="1"/>
        <end position="95"/>
    </location>
</feature>
<evidence type="ECO:0000313" key="8">
    <source>
        <dbReference type="EMBL" id="GAV62115.1"/>
    </source>
</evidence>
<dbReference type="PROSITE" id="PS51742">
    <property type="entry name" value="PPC"/>
    <property type="match status" value="1"/>
</dbReference>
<comment type="function">
    <text evidence="5">Transcription factor that specifically binds AT-rich DNA sequences related to the nuclear matrix attachment regions (MARs).</text>
</comment>
<gene>
    <name evidence="8" type="ORF">CFOL_v3_05639</name>
</gene>